<dbReference type="PANTHER" id="PTHR43877:SF2">
    <property type="entry name" value="AMINOALKYLPHOSPHONATE N-ACETYLTRANSFERASE-RELATED"/>
    <property type="match status" value="1"/>
</dbReference>
<dbReference type="InterPro" id="IPR000182">
    <property type="entry name" value="GNAT_dom"/>
</dbReference>
<dbReference type="CDD" id="cd04301">
    <property type="entry name" value="NAT_SF"/>
    <property type="match status" value="1"/>
</dbReference>
<dbReference type="EMBL" id="JACRTL010000006">
    <property type="protein sequence ID" value="MBC8611560.1"/>
    <property type="molecule type" value="Genomic_DNA"/>
</dbReference>
<evidence type="ECO:0000256" key="1">
    <source>
        <dbReference type="ARBA" id="ARBA00022679"/>
    </source>
</evidence>
<comment type="caution">
    <text evidence="4">The sequence shown here is derived from an EMBL/GenBank/DDBJ whole genome shotgun (WGS) entry which is preliminary data.</text>
</comment>
<reference evidence="4" key="1">
    <citation type="submission" date="2020-08" db="EMBL/GenBank/DDBJ databases">
        <title>Genome public.</title>
        <authorList>
            <person name="Liu C."/>
            <person name="Sun Q."/>
        </authorList>
    </citation>
    <scope>NUCLEOTIDE SEQUENCE</scope>
    <source>
        <strain evidence="4">NSJ-15</strain>
    </source>
</reference>
<evidence type="ECO:0000313" key="4">
    <source>
        <dbReference type="EMBL" id="MBC8611560.1"/>
    </source>
</evidence>
<evidence type="ECO:0000313" key="5">
    <source>
        <dbReference type="Proteomes" id="UP000632659"/>
    </source>
</evidence>
<gene>
    <name evidence="4" type="ORF">H8702_10675</name>
</gene>
<dbReference type="Pfam" id="PF00583">
    <property type="entry name" value="Acetyltransf_1"/>
    <property type="match status" value="1"/>
</dbReference>
<dbReference type="InterPro" id="IPR050832">
    <property type="entry name" value="Bact_Acetyltransf"/>
</dbReference>
<dbReference type="AlphaFoldDB" id="A0A8J6TXQ1"/>
<dbReference type="Proteomes" id="UP000632659">
    <property type="component" value="Unassembled WGS sequence"/>
</dbReference>
<dbReference type="InterPro" id="IPR016181">
    <property type="entry name" value="Acyl_CoA_acyltransferase"/>
</dbReference>
<dbReference type="GO" id="GO:0016747">
    <property type="term" value="F:acyltransferase activity, transferring groups other than amino-acyl groups"/>
    <property type="evidence" value="ECO:0007669"/>
    <property type="project" value="InterPro"/>
</dbReference>
<evidence type="ECO:0000256" key="2">
    <source>
        <dbReference type="ARBA" id="ARBA00023315"/>
    </source>
</evidence>
<dbReference type="PROSITE" id="PS51186">
    <property type="entry name" value="GNAT"/>
    <property type="match status" value="1"/>
</dbReference>
<proteinExistence type="predicted"/>
<keyword evidence="5" id="KW-1185">Reference proteome</keyword>
<dbReference type="PANTHER" id="PTHR43877">
    <property type="entry name" value="AMINOALKYLPHOSPHONATE N-ACETYLTRANSFERASE-RELATED-RELATED"/>
    <property type="match status" value="1"/>
</dbReference>
<sequence length="151" mass="18047">MIRNSLPKDCEAIYDMVCDMEQTKLDREAFEKIYHEQRNNMDYTCLVYERDGKAAGFLNLRVEWQLHHVQRIAEIMEFVVDYRNRGQGIGRQLLKAACETAEKMGCTQIEVACNQIRKRTHLFYQNQGMDRSHYKFSKCLDRMREINRLEI</sequence>
<feature type="domain" description="N-acetyltransferase" evidence="3">
    <location>
        <begin position="1"/>
        <end position="150"/>
    </location>
</feature>
<dbReference type="RefSeq" id="WP_154825231.1">
    <property type="nucleotide sequence ID" value="NZ_JACRTL010000006.1"/>
</dbReference>
<keyword evidence="2" id="KW-0012">Acyltransferase</keyword>
<evidence type="ECO:0000259" key="3">
    <source>
        <dbReference type="PROSITE" id="PS51186"/>
    </source>
</evidence>
<dbReference type="Gene3D" id="3.40.630.30">
    <property type="match status" value="1"/>
</dbReference>
<protein>
    <submittedName>
        <fullName evidence="4">GNAT family N-acetyltransferase</fullName>
    </submittedName>
</protein>
<organism evidence="4 5">
    <name type="scientific">Massiliimalia timonensis</name>
    <dbReference type="NCBI Taxonomy" id="1987501"/>
    <lineage>
        <taxon>Bacteria</taxon>
        <taxon>Bacillati</taxon>
        <taxon>Bacillota</taxon>
        <taxon>Clostridia</taxon>
        <taxon>Eubacteriales</taxon>
        <taxon>Oscillospiraceae</taxon>
        <taxon>Massiliimalia</taxon>
    </lineage>
</organism>
<accession>A0A8J6TXQ1</accession>
<keyword evidence="1" id="KW-0808">Transferase</keyword>
<dbReference type="SUPFAM" id="SSF55729">
    <property type="entry name" value="Acyl-CoA N-acyltransferases (Nat)"/>
    <property type="match status" value="1"/>
</dbReference>
<name>A0A8J6TXQ1_9FIRM</name>